<dbReference type="EMBL" id="BSDP01000001">
    <property type="protein sequence ID" value="GLI27021.1"/>
    <property type="molecule type" value="Genomic_DNA"/>
</dbReference>
<evidence type="ECO:0000256" key="3">
    <source>
        <dbReference type="ARBA" id="ARBA00023163"/>
    </source>
</evidence>
<keyword evidence="7" id="KW-1185">Reference proteome</keyword>
<keyword evidence="2 4" id="KW-0238">DNA-binding</keyword>
<evidence type="ECO:0000256" key="1">
    <source>
        <dbReference type="ARBA" id="ARBA00023015"/>
    </source>
</evidence>
<evidence type="ECO:0000313" key="6">
    <source>
        <dbReference type="EMBL" id="GLI27021.1"/>
    </source>
</evidence>
<dbReference type="SUPFAM" id="SSF48498">
    <property type="entry name" value="Tetracyclin repressor-like, C-terminal domain"/>
    <property type="match status" value="1"/>
</dbReference>
<name>A0A9W6CVW3_9MICO</name>
<evidence type="ECO:0000256" key="2">
    <source>
        <dbReference type="ARBA" id="ARBA00023125"/>
    </source>
</evidence>
<dbReference type="RefSeq" id="WP_281883183.1">
    <property type="nucleotide sequence ID" value="NZ_BSDP01000001.1"/>
</dbReference>
<dbReference type="Gene3D" id="1.10.357.10">
    <property type="entry name" value="Tetracycline Repressor, domain 2"/>
    <property type="match status" value="1"/>
</dbReference>
<proteinExistence type="predicted"/>
<dbReference type="InterPro" id="IPR036271">
    <property type="entry name" value="Tet_transcr_reg_TetR-rel_C_sf"/>
</dbReference>
<keyword evidence="1" id="KW-0805">Transcription regulation</keyword>
<dbReference type="GO" id="GO:0000976">
    <property type="term" value="F:transcription cis-regulatory region binding"/>
    <property type="evidence" value="ECO:0007669"/>
    <property type="project" value="TreeGrafter"/>
</dbReference>
<dbReference type="AlphaFoldDB" id="A0A9W6CVW3"/>
<dbReference type="PROSITE" id="PS50977">
    <property type="entry name" value="HTH_TETR_2"/>
    <property type="match status" value="1"/>
</dbReference>
<evidence type="ECO:0000259" key="5">
    <source>
        <dbReference type="PROSITE" id="PS50977"/>
    </source>
</evidence>
<comment type="caution">
    <text evidence="6">The sequence shown here is derived from an EMBL/GenBank/DDBJ whole genome shotgun (WGS) entry which is preliminary data.</text>
</comment>
<feature type="domain" description="HTH tetR-type" evidence="5">
    <location>
        <begin position="14"/>
        <end position="73"/>
    </location>
</feature>
<reference evidence="6" key="1">
    <citation type="submission" date="2022-12" db="EMBL/GenBank/DDBJ databases">
        <title>Reference genome sequencing for broad-spectrum identification of bacterial and archaeal isolates by mass spectrometry.</title>
        <authorList>
            <person name="Sekiguchi Y."/>
            <person name="Tourlousse D.M."/>
        </authorList>
    </citation>
    <scope>NUCLEOTIDE SEQUENCE</scope>
    <source>
        <strain evidence="6">14</strain>
    </source>
</reference>
<sequence length="223" mass="24809">MSVTTTRPLRRDAALNRERLLDEAEKYFAEAGIDASLHELAERTGVGIGTLYRRFPTYADLIRALYDRAAARIDVVMEQLAELDSGWDQVVAFLDGNLAILVDYPATPAVLHRMSELDPDYRPGMRWEEAVAAFVQRAHDEGSLRTDVTGTDLGMLPLAMASVLRFPEPQRGVALARYRTITLDGLRASDTAQPMPTEPFSTDDLNIAVHGRRAEPPTRAERT</sequence>
<dbReference type="PRINTS" id="PR00455">
    <property type="entry name" value="HTHTETR"/>
</dbReference>
<dbReference type="InterPro" id="IPR009057">
    <property type="entry name" value="Homeodomain-like_sf"/>
</dbReference>
<keyword evidence="3" id="KW-0804">Transcription</keyword>
<dbReference type="Pfam" id="PF00440">
    <property type="entry name" value="TetR_N"/>
    <property type="match status" value="1"/>
</dbReference>
<organism evidence="6 7">
    <name type="scientific">Agromyces rhizosphaerae</name>
    <dbReference type="NCBI Taxonomy" id="88374"/>
    <lineage>
        <taxon>Bacteria</taxon>
        <taxon>Bacillati</taxon>
        <taxon>Actinomycetota</taxon>
        <taxon>Actinomycetes</taxon>
        <taxon>Micrococcales</taxon>
        <taxon>Microbacteriaceae</taxon>
        <taxon>Agromyces</taxon>
    </lineage>
</organism>
<accession>A0A9W6CVW3</accession>
<gene>
    <name evidence="6" type="ORF">ARHIZOSPH14_12630</name>
</gene>
<dbReference type="InterPro" id="IPR001647">
    <property type="entry name" value="HTH_TetR"/>
</dbReference>
<dbReference type="PANTHER" id="PTHR30055:SF234">
    <property type="entry name" value="HTH-TYPE TRANSCRIPTIONAL REGULATOR BETI"/>
    <property type="match status" value="1"/>
</dbReference>
<dbReference type="PANTHER" id="PTHR30055">
    <property type="entry name" value="HTH-TYPE TRANSCRIPTIONAL REGULATOR RUTR"/>
    <property type="match status" value="1"/>
</dbReference>
<dbReference type="InterPro" id="IPR050109">
    <property type="entry name" value="HTH-type_TetR-like_transc_reg"/>
</dbReference>
<evidence type="ECO:0000256" key="4">
    <source>
        <dbReference type="PROSITE-ProRule" id="PRU00335"/>
    </source>
</evidence>
<protein>
    <submittedName>
        <fullName evidence="6">TetR family transcriptional regulator</fullName>
    </submittedName>
</protein>
<dbReference type="GO" id="GO:0003700">
    <property type="term" value="F:DNA-binding transcription factor activity"/>
    <property type="evidence" value="ECO:0007669"/>
    <property type="project" value="TreeGrafter"/>
</dbReference>
<dbReference type="SUPFAM" id="SSF46689">
    <property type="entry name" value="Homeodomain-like"/>
    <property type="match status" value="1"/>
</dbReference>
<evidence type="ECO:0000313" key="7">
    <source>
        <dbReference type="Proteomes" id="UP001144396"/>
    </source>
</evidence>
<dbReference type="Proteomes" id="UP001144396">
    <property type="component" value="Unassembled WGS sequence"/>
</dbReference>
<feature type="DNA-binding region" description="H-T-H motif" evidence="4">
    <location>
        <begin position="36"/>
        <end position="55"/>
    </location>
</feature>